<accession>A0A2G9YIY5</accession>
<evidence type="ECO:0000256" key="1">
    <source>
        <dbReference type="SAM" id="Phobius"/>
    </source>
</evidence>
<reference evidence="2 3" key="1">
    <citation type="submission" date="2017-09" db="EMBL/GenBank/DDBJ databases">
        <title>Depth-based differentiation of microbial function through sediment-hosted aquifers and enrichment of novel symbionts in the deep terrestrial subsurface.</title>
        <authorList>
            <person name="Probst A.J."/>
            <person name="Ladd B."/>
            <person name="Jarett J.K."/>
            <person name="Geller-Mcgrath D.E."/>
            <person name="Sieber C.M."/>
            <person name="Emerson J.B."/>
            <person name="Anantharaman K."/>
            <person name="Thomas B.C."/>
            <person name="Malmstrom R."/>
            <person name="Stieglmeier M."/>
            <person name="Klingl A."/>
            <person name="Woyke T."/>
            <person name="Ryan C.M."/>
            <person name="Banfield J.F."/>
        </authorList>
    </citation>
    <scope>NUCLEOTIDE SEQUENCE [LARGE SCALE GENOMIC DNA]</scope>
    <source>
        <strain evidence="2">CG23_combo_of_CG06-09_8_20_14_all_41_10</strain>
    </source>
</reference>
<protein>
    <submittedName>
        <fullName evidence="2">Uncharacterized protein</fullName>
    </submittedName>
</protein>
<keyword evidence="1" id="KW-1133">Transmembrane helix</keyword>
<evidence type="ECO:0000313" key="2">
    <source>
        <dbReference type="EMBL" id="PIP19132.1"/>
    </source>
</evidence>
<dbReference type="Proteomes" id="UP000231292">
    <property type="component" value="Unassembled WGS sequence"/>
</dbReference>
<proteinExistence type="predicted"/>
<sequence>MLMRYCEIKEGRNTRKINSGQSIVEYVIIFAIVVVLSIAMIPKIPGIFRSYVTTATGAMQ</sequence>
<name>A0A2G9YIY5_9BACT</name>
<dbReference type="AlphaFoldDB" id="A0A2G9YIY5"/>
<gene>
    <name evidence="2" type="ORF">COX41_04535</name>
</gene>
<keyword evidence="1" id="KW-0472">Membrane</keyword>
<keyword evidence="1" id="KW-0812">Transmembrane</keyword>
<organism evidence="2 3">
    <name type="scientific">Candidatus Sherwoodlollariibacterium unditelluris</name>
    <dbReference type="NCBI Taxonomy" id="1974757"/>
    <lineage>
        <taxon>Bacteria</taxon>
        <taxon>Pseudomonadati</taxon>
        <taxon>Candidatus Omnitrophota</taxon>
        <taxon>Candidatus Sherwoodlollariibacterium</taxon>
    </lineage>
</organism>
<feature type="transmembrane region" description="Helical" evidence="1">
    <location>
        <begin position="23"/>
        <end position="41"/>
    </location>
</feature>
<comment type="caution">
    <text evidence="2">The sequence shown here is derived from an EMBL/GenBank/DDBJ whole genome shotgun (WGS) entry which is preliminary data.</text>
</comment>
<evidence type="ECO:0000313" key="3">
    <source>
        <dbReference type="Proteomes" id="UP000231292"/>
    </source>
</evidence>
<dbReference type="EMBL" id="PCRK01000112">
    <property type="protein sequence ID" value="PIP19132.1"/>
    <property type="molecule type" value="Genomic_DNA"/>
</dbReference>